<organism evidence="2 3">
    <name type="scientific">Aldrovandia affinis</name>
    <dbReference type="NCBI Taxonomy" id="143900"/>
    <lineage>
        <taxon>Eukaryota</taxon>
        <taxon>Metazoa</taxon>
        <taxon>Chordata</taxon>
        <taxon>Craniata</taxon>
        <taxon>Vertebrata</taxon>
        <taxon>Euteleostomi</taxon>
        <taxon>Actinopterygii</taxon>
        <taxon>Neopterygii</taxon>
        <taxon>Teleostei</taxon>
        <taxon>Notacanthiformes</taxon>
        <taxon>Halosauridae</taxon>
        <taxon>Aldrovandia</taxon>
    </lineage>
</organism>
<keyword evidence="3" id="KW-1185">Reference proteome</keyword>
<evidence type="ECO:0000313" key="3">
    <source>
        <dbReference type="Proteomes" id="UP001221898"/>
    </source>
</evidence>
<protein>
    <submittedName>
        <fullName evidence="2">Uncharacterized protein</fullName>
    </submittedName>
</protein>
<sequence length="206" mass="22735">MPLWGDLFPQWSTHCRSPKVPGRSEGSGVCVLPSIPESPALQDQQGLRRSPVRTRTSPFLYSLQLRKALSPPRPSGSKSVMDSFIYEDWRVHPLGPAPRWAFEDHCPGDSEEPGKQGSLQERGQDALKHSVTRGGPSDQDHGNRARHSGRGSCLTAIRGGHSKGHGQQEGHSLTESSNKSLSIYDFYKCCKIDCWNKINNCGVFKA</sequence>
<dbReference type="EMBL" id="JAINUG010000018">
    <property type="protein sequence ID" value="KAJ8412802.1"/>
    <property type="molecule type" value="Genomic_DNA"/>
</dbReference>
<comment type="caution">
    <text evidence="2">The sequence shown here is derived from an EMBL/GenBank/DDBJ whole genome shotgun (WGS) entry which is preliminary data.</text>
</comment>
<proteinExistence type="predicted"/>
<feature type="compositionally biased region" description="Basic and acidic residues" evidence="1">
    <location>
        <begin position="101"/>
        <end position="114"/>
    </location>
</feature>
<name>A0AAD7T1P8_9TELE</name>
<dbReference type="Proteomes" id="UP001221898">
    <property type="component" value="Unassembled WGS sequence"/>
</dbReference>
<dbReference type="AlphaFoldDB" id="A0AAD7T1P8"/>
<evidence type="ECO:0000313" key="2">
    <source>
        <dbReference type="EMBL" id="KAJ8412802.1"/>
    </source>
</evidence>
<feature type="region of interest" description="Disordered" evidence="1">
    <location>
        <begin position="100"/>
        <end position="175"/>
    </location>
</feature>
<gene>
    <name evidence="2" type="ORF">AAFF_G00117530</name>
</gene>
<accession>A0AAD7T1P8</accession>
<reference evidence="2" key="1">
    <citation type="journal article" date="2023" name="Science">
        <title>Genome structures resolve the early diversification of teleost fishes.</title>
        <authorList>
            <person name="Parey E."/>
            <person name="Louis A."/>
            <person name="Montfort J."/>
            <person name="Bouchez O."/>
            <person name="Roques C."/>
            <person name="Iampietro C."/>
            <person name="Lluch J."/>
            <person name="Castinel A."/>
            <person name="Donnadieu C."/>
            <person name="Desvignes T."/>
            <person name="Floi Bucao C."/>
            <person name="Jouanno E."/>
            <person name="Wen M."/>
            <person name="Mejri S."/>
            <person name="Dirks R."/>
            <person name="Jansen H."/>
            <person name="Henkel C."/>
            <person name="Chen W.J."/>
            <person name="Zahm M."/>
            <person name="Cabau C."/>
            <person name="Klopp C."/>
            <person name="Thompson A.W."/>
            <person name="Robinson-Rechavi M."/>
            <person name="Braasch I."/>
            <person name="Lecointre G."/>
            <person name="Bobe J."/>
            <person name="Postlethwait J.H."/>
            <person name="Berthelot C."/>
            <person name="Roest Crollius H."/>
            <person name="Guiguen Y."/>
        </authorList>
    </citation>
    <scope>NUCLEOTIDE SEQUENCE</scope>
    <source>
        <strain evidence="2">NC1722</strain>
    </source>
</reference>
<evidence type="ECO:0000256" key="1">
    <source>
        <dbReference type="SAM" id="MobiDB-lite"/>
    </source>
</evidence>